<dbReference type="OrthoDB" id="9808150at2"/>
<keyword evidence="9 13" id="KW-0418">Kinase</keyword>
<dbReference type="SMART" id="SM00072">
    <property type="entry name" value="GuKc"/>
    <property type="match status" value="1"/>
</dbReference>
<evidence type="ECO:0000256" key="4">
    <source>
        <dbReference type="ARBA" id="ARBA00012961"/>
    </source>
</evidence>
<dbReference type="PANTHER" id="PTHR23117:SF13">
    <property type="entry name" value="GUANYLATE KINASE"/>
    <property type="match status" value="1"/>
</dbReference>
<dbReference type="InterPro" id="IPR008145">
    <property type="entry name" value="GK/Ca_channel_bsu"/>
</dbReference>
<dbReference type="SUPFAM" id="SSF52540">
    <property type="entry name" value="P-loop containing nucleoside triphosphate hydrolases"/>
    <property type="match status" value="1"/>
</dbReference>
<evidence type="ECO:0000256" key="1">
    <source>
        <dbReference type="ARBA" id="ARBA00003531"/>
    </source>
</evidence>
<dbReference type="Gene3D" id="3.30.63.10">
    <property type="entry name" value="Guanylate Kinase phosphate binding domain"/>
    <property type="match status" value="1"/>
</dbReference>
<dbReference type="GO" id="GO:0005524">
    <property type="term" value="F:ATP binding"/>
    <property type="evidence" value="ECO:0007669"/>
    <property type="project" value="UniProtKB-UniRule"/>
</dbReference>
<evidence type="ECO:0000256" key="10">
    <source>
        <dbReference type="ARBA" id="ARBA00022840"/>
    </source>
</evidence>
<protein>
    <recommendedName>
        <fullName evidence="5 13">Guanylate kinase</fullName>
        <ecNumber evidence="4 13">2.7.4.8</ecNumber>
    </recommendedName>
    <alternativeName>
        <fullName evidence="11 13">GMP kinase</fullName>
    </alternativeName>
</protein>
<accession>A0A1H7UUI6</accession>
<dbReference type="PANTHER" id="PTHR23117">
    <property type="entry name" value="GUANYLATE KINASE-RELATED"/>
    <property type="match status" value="1"/>
</dbReference>
<dbReference type="InterPro" id="IPR027417">
    <property type="entry name" value="P-loop_NTPase"/>
</dbReference>
<evidence type="ECO:0000256" key="3">
    <source>
        <dbReference type="ARBA" id="ARBA00005790"/>
    </source>
</evidence>
<dbReference type="InterPro" id="IPR017665">
    <property type="entry name" value="Guanylate_kinase"/>
</dbReference>
<evidence type="ECO:0000259" key="14">
    <source>
        <dbReference type="PROSITE" id="PS50052"/>
    </source>
</evidence>
<evidence type="ECO:0000313" key="15">
    <source>
        <dbReference type="EMBL" id="SEM00399.1"/>
    </source>
</evidence>
<dbReference type="FunFam" id="3.30.63.10:FF:000005">
    <property type="entry name" value="Guanylate kinase"/>
    <property type="match status" value="1"/>
</dbReference>
<dbReference type="GO" id="GO:0005829">
    <property type="term" value="C:cytosol"/>
    <property type="evidence" value="ECO:0007669"/>
    <property type="project" value="TreeGrafter"/>
</dbReference>
<evidence type="ECO:0000256" key="2">
    <source>
        <dbReference type="ARBA" id="ARBA00004496"/>
    </source>
</evidence>
<evidence type="ECO:0000256" key="12">
    <source>
        <dbReference type="ARBA" id="ARBA00048594"/>
    </source>
</evidence>
<evidence type="ECO:0000256" key="13">
    <source>
        <dbReference type="HAMAP-Rule" id="MF_00328"/>
    </source>
</evidence>
<dbReference type="PROSITE" id="PS00856">
    <property type="entry name" value="GUANYLATE_KINASE_1"/>
    <property type="match status" value="1"/>
</dbReference>
<reference evidence="15 16" key="1">
    <citation type="submission" date="2016-10" db="EMBL/GenBank/DDBJ databases">
        <authorList>
            <person name="de Groot N.N."/>
        </authorList>
    </citation>
    <scope>NUCLEOTIDE SEQUENCE [LARGE SCALE GENOMIC DNA]</scope>
    <source>
        <strain evidence="15 16">DSM 8423</strain>
    </source>
</reference>
<feature type="binding site" evidence="13">
    <location>
        <begin position="17"/>
        <end position="24"/>
    </location>
    <ligand>
        <name>ATP</name>
        <dbReference type="ChEBI" id="CHEBI:30616"/>
    </ligand>
</feature>
<proteinExistence type="inferred from homology"/>
<dbReference type="RefSeq" id="WP_093882031.1">
    <property type="nucleotide sequence ID" value="NZ_FOBS01000002.1"/>
</dbReference>
<organism evidence="15 16">
    <name type="scientific">Syntrophus gentianae</name>
    <dbReference type="NCBI Taxonomy" id="43775"/>
    <lineage>
        <taxon>Bacteria</taxon>
        <taxon>Pseudomonadati</taxon>
        <taxon>Thermodesulfobacteriota</taxon>
        <taxon>Syntrophia</taxon>
        <taxon>Syntrophales</taxon>
        <taxon>Syntrophaceae</taxon>
        <taxon>Syntrophus</taxon>
    </lineage>
</organism>
<dbReference type="InterPro" id="IPR008144">
    <property type="entry name" value="Guanylate_kin-like_dom"/>
</dbReference>
<feature type="domain" description="Guanylate kinase-like" evidence="14">
    <location>
        <begin position="10"/>
        <end position="187"/>
    </location>
</feature>
<evidence type="ECO:0000256" key="7">
    <source>
        <dbReference type="ARBA" id="ARBA00022679"/>
    </source>
</evidence>
<dbReference type="InterPro" id="IPR020590">
    <property type="entry name" value="Guanylate_kinase_CS"/>
</dbReference>
<dbReference type="EC" id="2.7.4.8" evidence="4 13"/>
<evidence type="ECO:0000256" key="11">
    <source>
        <dbReference type="ARBA" id="ARBA00030128"/>
    </source>
</evidence>
<dbReference type="AlphaFoldDB" id="A0A1H7UUI6"/>
<name>A0A1H7UUI6_9BACT</name>
<dbReference type="CDD" id="cd00071">
    <property type="entry name" value="GMPK"/>
    <property type="match status" value="1"/>
</dbReference>
<dbReference type="GO" id="GO:0004385">
    <property type="term" value="F:GMP kinase activity"/>
    <property type="evidence" value="ECO:0007669"/>
    <property type="project" value="UniProtKB-UniRule"/>
</dbReference>
<keyword evidence="16" id="KW-1185">Reference proteome</keyword>
<keyword evidence="7 13" id="KW-0808">Transferase</keyword>
<sequence>MNNSDAESRGLFLVLSAPSGTGKTSIRRIFLERHPEVQFSVSCTTREPRPGEEDGRDYFFISEAEFRERIDRGEFAEWEENYGRYYGTSGKIMDHFLDQGRDMLLDIEMRGAKTLKKNYTGGIYVFVLPPSLAELKARLQKRGESDVEIKKRLNKVREEIGEAYGYDYVIFNDSLEKAVESLQTIYRSEKSRAIRRRRQIQDLLDQN</sequence>
<dbReference type="PROSITE" id="PS50052">
    <property type="entry name" value="GUANYLATE_KINASE_2"/>
    <property type="match status" value="1"/>
</dbReference>
<keyword evidence="8 13" id="KW-0547">Nucleotide-binding</keyword>
<dbReference type="Gene3D" id="3.40.50.300">
    <property type="entry name" value="P-loop containing nucleotide triphosphate hydrolases"/>
    <property type="match status" value="1"/>
</dbReference>
<comment type="similarity">
    <text evidence="3 13">Belongs to the guanylate kinase family.</text>
</comment>
<gene>
    <name evidence="13" type="primary">gmk</name>
    <name evidence="15" type="ORF">SAMN04489760_102102</name>
</gene>
<comment type="subcellular location">
    <subcellularLocation>
        <location evidence="2 13">Cytoplasm</location>
    </subcellularLocation>
</comment>
<dbReference type="EMBL" id="FOBS01000002">
    <property type="protein sequence ID" value="SEM00399.1"/>
    <property type="molecule type" value="Genomic_DNA"/>
</dbReference>
<dbReference type="NCBIfam" id="TIGR03263">
    <property type="entry name" value="guanyl_kin"/>
    <property type="match status" value="1"/>
</dbReference>
<evidence type="ECO:0000313" key="16">
    <source>
        <dbReference type="Proteomes" id="UP000198744"/>
    </source>
</evidence>
<keyword evidence="6 13" id="KW-0963">Cytoplasm</keyword>
<evidence type="ECO:0000256" key="9">
    <source>
        <dbReference type="ARBA" id="ARBA00022777"/>
    </source>
</evidence>
<comment type="function">
    <text evidence="1 13">Essential for recycling GMP and indirectly, cGMP.</text>
</comment>
<dbReference type="STRING" id="43775.SAMN04489760_102102"/>
<dbReference type="Proteomes" id="UP000198744">
    <property type="component" value="Unassembled WGS sequence"/>
</dbReference>
<dbReference type="Pfam" id="PF00625">
    <property type="entry name" value="Guanylate_kin"/>
    <property type="match status" value="1"/>
</dbReference>
<evidence type="ECO:0000256" key="6">
    <source>
        <dbReference type="ARBA" id="ARBA00022490"/>
    </source>
</evidence>
<evidence type="ECO:0000256" key="5">
    <source>
        <dbReference type="ARBA" id="ARBA00016296"/>
    </source>
</evidence>
<evidence type="ECO:0000256" key="8">
    <source>
        <dbReference type="ARBA" id="ARBA00022741"/>
    </source>
</evidence>
<keyword evidence="10 13" id="KW-0067">ATP-binding</keyword>
<dbReference type="HAMAP" id="MF_00328">
    <property type="entry name" value="Guanylate_kinase"/>
    <property type="match status" value="1"/>
</dbReference>
<comment type="catalytic activity">
    <reaction evidence="12 13">
        <text>GMP + ATP = GDP + ADP</text>
        <dbReference type="Rhea" id="RHEA:20780"/>
        <dbReference type="ChEBI" id="CHEBI:30616"/>
        <dbReference type="ChEBI" id="CHEBI:58115"/>
        <dbReference type="ChEBI" id="CHEBI:58189"/>
        <dbReference type="ChEBI" id="CHEBI:456216"/>
        <dbReference type="EC" id="2.7.4.8"/>
    </reaction>
</comment>